<evidence type="ECO:0000313" key="2">
    <source>
        <dbReference type="Proteomes" id="UP000532147"/>
    </source>
</evidence>
<dbReference type="AlphaFoldDB" id="A0A7Y2LF41"/>
<dbReference type="RefSeq" id="WP_171533459.1">
    <property type="nucleotide sequence ID" value="NZ_JABERH010000017.1"/>
</dbReference>
<organism evidence="1 2">
    <name type="scientific">Acinetobacter terrae</name>
    <dbReference type="NCBI Taxonomy" id="2731247"/>
    <lineage>
        <taxon>Bacteria</taxon>
        <taxon>Pseudomonadati</taxon>
        <taxon>Pseudomonadota</taxon>
        <taxon>Gammaproteobacteria</taxon>
        <taxon>Moraxellales</taxon>
        <taxon>Moraxellaceae</taxon>
        <taxon>Acinetobacter</taxon>
        <taxon>Acinetobacter Taxon 24</taxon>
    </lineage>
</organism>
<dbReference type="Proteomes" id="UP000532147">
    <property type="component" value="Unassembled WGS sequence"/>
</dbReference>
<gene>
    <name evidence="1" type="ORF">HLH11_08160</name>
</gene>
<proteinExistence type="predicted"/>
<name>A0A7Y2LF41_9GAMM</name>
<protein>
    <submittedName>
        <fullName evidence="1">Uncharacterized protein</fullName>
    </submittedName>
</protein>
<reference evidence="1 2" key="1">
    <citation type="submission" date="2020-04" db="EMBL/GenBank/DDBJ databases">
        <title>Acinetobacter Taxon 24.</title>
        <authorList>
            <person name="Nemec A."/>
            <person name="Radolfova-Krizova L."/>
            <person name="Higgins P.G."/>
            <person name="Spanelova P."/>
        </authorList>
    </citation>
    <scope>NUCLEOTIDE SEQUENCE [LARGE SCALE GENOMIC DNA]</scope>
    <source>
        <strain evidence="1 2">ANC 4280</strain>
    </source>
</reference>
<evidence type="ECO:0000313" key="1">
    <source>
        <dbReference type="EMBL" id="NNH38625.1"/>
    </source>
</evidence>
<comment type="caution">
    <text evidence="1">The sequence shown here is derived from an EMBL/GenBank/DDBJ whole genome shotgun (WGS) entry which is preliminary data.</text>
</comment>
<dbReference type="EMBL" id="JABERH010000017">
    <property type="protein sequence ID" value="NNH38625.1"/>
    <property type="molecule type" value="Genomic_DNA"/>
</dbReference>
<sequence>MIAKQLRILSSVLAILGISAFFAFQYFLQAEELGGFKEGTEQYNGYRYAKDNQLKSVAQCDDEKDDPAMNFNPDFLQGCKQYFNQ</sequence>
<accession>A0A7Y2LF41</accession>